<evidence type="ECO:0000313" key="4">
    <source>
        <dbReference type="Proteomes" id="UP000001982"/>
    </source>
</evidence>
<dbReference type="Gene3D" id="2.40.160.10">
    <property type="entry name" value="Porin"/>
    <property type="match status" value="1"/>
</dbReference>
<keyword evidence="1" id="KW-0175">Coiled coil</keyword>
<proteinExistence type="predicted"/>
<reference evidence="3 4" key="1">
    <citation type="submission" date="2006-03" db="EMBL/GenBank/DDBJ databases">
        <title>Complete sequence of Shewanella denitrificans OS217.</title>
        <authorList>
            <consortium name="US DOE Joint Genome Institute"/>
            <person name="Copeland A."/>
            <person name="Lucas S."/>
            <person name="Lapidus A."/>
            <person name="Barry K."/>
            <person name="Detter J.C."/>
            <person name="Glavina del Rio T."/>
            <person name="Hammon N."/>
            <person name="Israni S."/>
            <person name="Dalin E."/>
            <person name="Tice H."/>
            <person name="Pitluck S."/>
            <person name="Brettin T."/>
            <person name="Bruce D."/>
            <person name="Han C."/>
            <person name="Tapia R."/>
            <person name="Gilna P."/>
            <person name="Kiss H."/>
            <person name="Schmutz J."/>
            <person name="Larimer F."/>
            <person name="Land M."/>
            <person name="Hauser L."/>
            <person name="Kyrpides N."/>
            <person name="Lykidis A."/>
            <person name="Richardson P."/>
        </authorList>
    </citation>
    <scope>NUCLEOTIDE SEQUENCE [LARGE SCALE GENOMIC DNA]</scope>
    <source>
        <strain evidence="4">OS217 / ATCC BAA-1090 / DSM 15013</strain>
    </source>
</reference>
<evidence type="ECO:0008006" key="5">
    <source>
        <dbReference type="Google" id="ProtNLM"/>
    </source>
</evidence>
<keyword evidence="2" id="KW-0732">Signal</keyword>
<evidence type="ECO:0000256" key="1">
    <source>
        <dbReference type="SAM" id="Coils"/>
    </source>
</evidence>
<dbReference type="STRING" id="318161.Sden_0721"/>
<dbReference type="RefSeq" id="WP_011495176.1">
    <property type="nucleotide sequence ID" value="NC_007954.1"/>
</dbReference>
<name>Q12RB5_SHEDO</name>
<dbReference type="AlphaFoldDB" id="Q12RB5"/>
<accession>Q12RB5</accession>
<dbReference type="InterPro" id="IPR023614">
    <property type="entry name" value="Porin_dom_sf"/>
</dbReference>
<dbReference type="SUPFAM" id="SSF56935">
    <property type="entry name" value="Porins"/>
    <property type="match status" value="1"/>
</dbReference>
<feature type="coiled-coil region" evidence="1">
    <location>
        <begin position="26"/>
        <end position="53"/>
    </location>
</feature>
<protein>
    <recommendedName>
        <fullName evidence="5">Phosphate-selective porin O and P</fullName>
    </recommendedName>
</protein>
<gene>
    <name evidence="3" type="ordered locus">Sden_0721</name>
</gene>
<organism evidence="3 4">
    <name type="scientific">Shewanella denitrificans (strain OS217 / ATCC BAA-1090 / DSM 15013)</name>
    <dbReference type="NCBI Taxonomy" id="318161"/>
    <lineage>
        <taxon>Bacteria</taxon>
        <taxon>Pseudomonadati</taxon>
        <taxon>Pseudomonadota</taxon>
        <taxon>Gammaproteobacteria</taxon>
        <taxon>Alteromonadales</taxon>
        <taxon>Shewanellaceae</taxon>
        <taxon>Shewanella</taxon>
    </lineage>
</organism>
<keyword evidence="4" id="KW-1185">Reference proteome</keyword>
<dbReference type="EMBL" id="CP000302">
    <property type="protein sequence ID" value="ABE54011.1"/>
    <property type="molecule type" value="Genomic_DNA"/>
</dbReference>
<feature type="signal peptide" evidence="2">
    <location>
        <begin position="1"/>
        <end position="23"/>
    </location>
</feature>
<sequence length="491" mass="54133">MIRKVSLLALSIAYVLAVPQVSAVSSEDLAKAIAKQEAELVTLKLQLTELAQQQANQLAENKAQKQALVQAQQQLAKQDVTQKQLIEHASITQSAKPQTNLYSSKRADALSRFSFKSYGSVIFTNDEYFDNVQDTSPERRSRFDLERIVTEFGYQFSDAWSMEVEIEYEHGGTGASLEYDGFDEFGEFETEIEAGGEVVVEKAELRYRPSKAFGIKFGNIHLPIGLSSTLHKPNQYLTVQRHKSEAAMLPAVWNENGIGVYGEVADFHYQAQIVSGLNSEFFRTYDWAASGHQTRFEHVNGDDLAFAGRVDYGNFKTGSAVGVGYYYGNTSGNRNKTNKLNVDGTISIVSVAGALVEGPWILRGQYLYGTLSDSDAITQANKTTPGLRPGNFAQLGSKSQAFFVEAGLKLDSWFDLPVTVFANIDYSNPLMEVESGIATQRFENTWTSVGINYFPIPEVVIKAEGGLHQVAVAAIPDTNFFALGVGYQFSL</sequence>
<dbReference type="OrthoDB" id="9768080at2"/>
<dbReference type="HOGENOM" id="CLU_041653_1_0_6"/>
<dbReference type="eggNOG" id="COG1730">
    <property type="taxonomic scope" value="Bacteria"/>
</dbReference>
<dbReference type="Proteomes" id="UP000001982">
    <property type="component" value="Chromosome"/>
</dbReference>
<feature type="chain" id="PRO_5004181424" description="Phosphate-selective porin O and P" evidence="2">
    <location>
        <begin position="24"/>
        <end position="491"/>
    </location>
</feature>
<evidence type="ECO:0000256" key="2">
    <source>
        <dbReference type="SAM" id="SignalP"/>
    </source>
</evidence>
<dbReference type="KEGG" id="sdn:Sden_0721"/>
<evidence type="ECO:0000313" key="3">
    <source>
        <dbReference type="EMBL" id="ABE54011.1"/>
    </source>
</evidence>